<reference evidence="1" key="2">
    <citation type="submission" date="2016-06" db="EMBL/GenBank/DDBJ databases">
        <title>The genome of a short-lived fish provides insights into sex chromosome evolution and the genetic control of aging.</title>
        <authorList>
            <person name="Reichwald K."/>
            <person name="Felder M."/>
            <person name="Petzold A."/>
            <person name="Koch P."/>
            <person name="Groth M."/>
            <person name="Platzer M."/>
        </authorList>
    </citation>
    <scope>NUCLEOTIDE SEQUENCE</scope>
    <source>
        <tissue evidence="1">Brain</tissue>
    </source>
</reference>
<dbReference type="EMBL" id="HAEG01005380">
    <property type="protein sequence ID" value="SBR73985.1"/>
    <property type="molecule type" value="Transcribed_RNA"/>
</dbReference>
<reference evidence="1" key="1">
    <citation type="submission" date="2016-05" db="EMBL/GenBank/DDBJ databases">
        <authorList>
            <person name="Lavstsen T."/>
            <person name="Jespersen J.S."/>
        </authorList>
    </citation>
    <scope>NUCLEOTIDE SEQUENCE</scope>
    <source>
        <tissue evidence="1">Brain</tissue>
    </source>
</reference>
<feature type="non-terminal residue" evidence="1">
    <location>
        <position position="1"/>
    </location>
</feature>
<sequence length="39" mass="4204">TLSWTGTETLTSMTPWTWRGTWKSFSGGLSRANGVASSP</sequence>
<proteinExistence type="predicted"/>
<accession>A0A1A8NY76</accession>
<organism evidence="1">
    <name type="scientific">Nothobranchius pienaari</name>
    <dbReference type="NCBI Taxonomy" id="704102"/>
    <lineage>
        <taxon>Eukaryota</taxon>
        <taxon>Metazoa</taxon>
        <taxon>Chordata</taxon>
        <taxon>Craniata</taxon>
        <taxon>Vertebrata</taxon>
        <taxon>Euteleostomi</taxon>
        <taxon>Actinopterygii</taxon>
        <taxon>Neopterygii</taxon>
        <taxon>Teleostei</taxon>
        <taxon>Neoteleostei</taxon>
        <taxon>Acanthomorphata</taxon>
        <taxon>Ovalentaria</taxon>
        <taxon>Atherinomorphae</taxon>
        <taxon>Cyprinodontiformes</taxon>
        <taxon>Nothobranchiidae</taxon>
        <taxon>Nothobranchius</taxon>
    </lineage>
</organism>
<feature type="non-terminal residue" evidence="1">
    <location>
        <position position="39"/>
    </location>
</feature>
<evidence type="ECO:0000313" key="1">
    <source>
        <dbReference type="EMBL" id="SBR73985.1"/>
    </source>
</evidence>
<dbReference type="AlphaFoldDB" id="A0A1A8NY76"/>
<name>A0A1A8NY76_9TELE</name>
<gene>
    <name evidence="1" type="primary">STAT5.1</name>
</gene>
<protein>
    <submittedName>
        <fullName evidence="1">Signal transducer and activator of transcription 5.1</fullName>
    </submittedName>
</protein>